<feature type="region of interest" description="Disordered" evidence="2">
    <location>
        <begin position="710"/>
        <end position="787"/>
    </location>
</feature>
<dbReference type="InterPro" id="IPR035979">
    <property type="entry name" value="RBD_domain_sf"/>
</dbReference>
<feature type="region of interest" description="Disordered" evidence="2">
    <location>
        <begin position="401"/>
        <end position="424"/>
    </location>
</feature>
<keyword evidence="5" id="KW-1185">Reference proteome</keyword>
<feature type="compositionally biased region" description="Basic and acidic residues" evidence="2">
    <location>
        <begin position="765"/>
        <end position="780"/>
    </location>
</feature>
<dbReference type="InterPro" id="IPR012677">
    <property type="entry name" value="Nucleotide-bd_a/b_plait_sf"/>
</dbReference>
<dbReference type="GO" id="GO:0003723">
    <property type="term" value="F:RNA binding"/>
    <property type="evidence" value="ECO:0007669"/>
    <property type="project" value="UniProtKB-KW"/>
</dbReference>
<dbReference type="GO" id="GO:0005634">
    <property type="term" value="C:nucleus"/>
    <property type="evidence" value="ECO:0007669"/>
    <property type="project" value="TreeGrafter"/>
</dbReference>
<dbReference type="PROSITE" id="PS51391">
    <property type="entry name" value="CID"/>
    <property type="match status" value="1"/>
</dbReference>
<proteinExistence type="predicted"/>
<dbReference type="SUPFAM" id="SSF54928">
    <property type="entry name" value="RNA-binding domain, RBD"/>
    <property type="match status" value="1"/>
</dbReference>
<keyword evidence="1" id="KW-0694">RNA-binding</keyword>
<dbReference type="SUPFAM" id="SSF109905">
    <property type="entry name" value="Surp module (SWAP domain)"/>
    <property type="match status" value="1"/>
</dbReference>
<feature type="compositionally biased region" description="Basic residues" evidence="2">
    <location>
        <begin position="75"/>
        <end position="84"/>
    </location>
</feature>
<organism evidence="4 5">
    <name type="scientific">Peltaster fructicola</name>
    <dbReference type="NCBI Taxonomy" id="286661"/>
    <lineage>
        <taxon>Eukaryota</taxon>
        <taxon>Fungi</taxon>
        <taxon>Dikarya</taxon>
        <taxon>Ascomycota</taxon>
        <taxon>Pezizomycotina</taxon>
        <taxon>Dothideomycetes</taxon>
        <taxon>Dothideomycetes incertae sedis</taxon>
        <taxon>Peltaster</taxon>
    </lineage>
</organism>
<dbReference type="InterPro" id="IPR051485">
    <property type="entry name" value="SR-CTD_assoc_factor"/>
</dbReference>
<sequence length="787" mass="88965">MDVEETEKRFPGVKAKLNAPKPLSAYAREQKAAEAKKREDEAANAEALRAFQESLDYDEAADKHPRREVRDHSLHSHAPRRFNNHGRNYIPASGPGSLDIDPTTFDHQNGPPNRKRRRDYDRSPPPNSRMAQAQEEDERGAPEICIYLESLAPNLTEEDVKEILSPYFTVEEVKMHVPVGSRTDTKKVISATAFLASDTTTKQIDDTITKLRNRYVGCGFELRASRIKSSSSMHPSLNGGDQPFGAQPVQTQVSLKNAAPAGEKPRWAPPDRYDRRGPQPRTFEVNCDHPLDLNTVRAIHVITDQLLSQRHSERALELEALLMSMPEVQQDRRFAFLFDSKSPEGLYYRYCLWRDHGDGRDLKRQDAVQIWDDVTTQWKVPDARMLFSNLVDLADAVQHDDYASSDEEHEDEQAQALPHQQKPGVPAKISITPLQRAHLTHLLARLPTAHAKLRKGDVARVTDFAISHAATGVEEIVDMLLLNVDLPFSSTSAASYEQEKNAGFALEDDDEEEEYDPEKPLHLVEEETMEIDARPARHEPASITRSKVADTSGAKFIALYVINDIVKAQQSSEGARNAWKYRQLLENGLKHQKTFERLGILDRQYSWGKLKTEQWKRKIFELLDMWEKQSVFSGDAIAAYKADFLNDPKMQNRDVDGTIEKSKDVLEVKKPKWISQFQDVKANAIKTPASTTKPALLDPDSLQYMKKTEEDIPKDEPTGEPQLAAQDHKISNAPSSTTDTALKDAPAKFVMKTGNAVQKPAPQTETKKVDPVKKRMRAEDMFAEEDE</sequence>
<protein>
    <recommendedName>
        <fullName evidence="3">CID domain-containing protein</fullName>
    </recommendedName>
</protein>
<dbReference type="InterPro" id="IPR000061">
    <property type="entry name" value="Surp"/>
</dbReference>
<dbReference type="PANTHER" id="PTHR23140">
    <property type="entry name" value="RNA PROCESSING PROTEIN LD23810P"/>
    <property type="match status" value="1"/>
</dbReference>
<dbReference type="GO" id="GO:0006396">
    <property type="term" value="P:RNA processing"/>
    <property type="evidence" value="ECO:0007669"/>
    <property type="project" value="InterPro"/>
</dbReference>
<dbReference type="Pfam" id="PF01805">
    <property type="entry name" value="Surp"/>
    <property type="match status" value="1"/>
</dbReference>
<evidence type="ECO:0000256" key="1">
    <source>
        <dbReference type="ARBA" id="ARBA00022884"/>
    </source>
</evidence>
<feature type="compositionally biased region" description="Acidic residues" evidence="2">
    <location>
        <begin position="403"/>
        <end position="413"/>
    </location>
</feature>
<evidence type="ECO:0000256" key="2">
    <source>
        <dbReference type="SAM" id="MobiDB-lite"/>
    </source>
</evidence>
<feature type="region of interest" description="Disordered" evidence="2">
    <location>
        <begin position="1"/>
        <end position="140"/>
    </location>
</feature>
<feature type="domain" description="CID" evidence="3">
    <location>
        <begin position="431"/>
        <end position="648"/>
    </location>
</feature>
<dbReference type="PANTHER" id="PTHR23140:SF0">
    <property type="entry name" value="U2 SNRNP-ASSOCIATED SURP MOTIF-CONTAINING PROTEIN"/>
    <property type="match status" value="1"/>
</dbReference>
<dbReference type="InterPro" id="IPR008942">
    <property type="entry name" value="ENTH_VHS"/>
</dbReference>
<dbReference type="CDD" id="cd00590">
    <property type="entry name" value="RRM_SF"/>
    <property type="match status" value="1"/>
</dbReference>
<dbReference type="InterPro" id="IPR006569">
    <property type="entry name" value="CID_dom"/>
</dbReference>
<accession>A0A6H0XLZ4</accession>
<feature type="compositionally biased region" description="Basic and acidic residues" evidence="2">
    <location>
        <begin position="1"/>
        <end position="10"/>
    </location>
</feature>
<reference evidence="4 5" key="1">
    <citation type="journal article" date="2016" name="Sci. Rep.">
        <title>Peltaster fructicola genome reveals evolution from an invasive phytopathogen to an ectophytic parasite.</title>
        <authorList>
            <person name="Xu C."/>
            <person name="Chen H."/>
            <person name="Gleason M.L."/>
            <person name="Xu J.R."/>
            <person name="Liu H."/>
            <person name="Zhang R."/>
            <person name="Sun G."/>
        </authorList>
    </citation>
    <scope>NUCLEOTIDE SEQUENCE [LARGE SCALE GENOMIC DNA]</scope>
    <source>
        <strain evidence="4 5">LNHT1506</strain>
    </source>
</reference>
<gene>
    <name evidence="4" type="ORF">AMS68_001243</name>
</gene>
<feature type="compositionally biased region" description="Basic and acidic residues" evidence="2">
    <location>
        <begin position="263"/>
        <end position="277"/>
    </location>
</feature>
<evidence type="ECO:0000313" key="5">
    <source>
        <dbReference type="Proteomes" id="UP000503462"/>
    </source>
</evidence>
<feature type="compositionally biased region" description="Basic and acidic residues" evidence="2">
    <location>
        <begin position="60"/>
        <end position="74"/>
    </location>
</feature>
<feature type="region of interest" description="Disordered" evidence="2">
    <location>
        <begin position="256"/>
        <end position="286"/>
    </location>
</feature>
<name>A0A6H0XLZ4_9PEZI</name>
<evidence type="ECO:0000259" key="3">
    <source>
        <dbReference type="PROSITE" id="PS51391"/>
    </source>
</evidence>
<dbReference type="Proteomes" id="UP000503462">
    <property type="component" value="Chromosome 1"/>
</dbReference>
<dbReference type="EMBL" id="CP051139">
    <property type="protein sequence ID" value="QIW95725.1"/>
    <property type="molecule type" value="Genomic_DNA"/>
</dbReference>
<dbReference type="InterPro" id="IPR035967">
    <property type="entry name" value="SWAP/Surp_sf"/>
</dbReference>
<dbReference type="AlphaFoldDB" id="A0A6H0XLZ4"/>
<dbReference type="Gene3D" id="3.30.70.330">
    <property type="match status" value="1"/>
</dbReference>
<dbReference type="OrthoDB" id="377209at2759"/>
<dbReference type="Gene3D" id="1.25.40.90">
    <property type="match status" value="1"/>
</dbReference>
<evidence type="ECO:0000313" key="4">
    <source>
        <dbReference type="EMBL" id="QIW95725.1"/>
    </source>
</evidence>
<feature type="compositionally biased region" description="Basic and acidic residues" evidence="2">
    <location>
        <begin position="28"/>
        <end position="41"/>
    </location>
</feature>